<keyword evidence="1 3" id="KW-0808">Transferase</keyword>
<accession>A0AA94M3X6</accession>
<evidence type="ECO:0000256" key="2">
    <source>
        <dbReference type="ARBA" id="ARBA00022737"/>
    </source>
</evidence>
<dbReference type="InterPro" id="IPR018357">
    <property type="entry name" value="Hexapep_transf_CS"/>
</dbReference>
<organism evidence="3 4">
    <name type="scientific">Streptococcus gallolyticus</name>
    <dbReference type="NCBI Taxonomy" id="315405"/>
    <lineage>
        <taxon>Bacteria</taxon>
        <taxon>Bacillati</taxon>
        <taxon>Bacillota</taxon>
        <taxon>Bacilli</taxon>
        <taxon>Lactobacillales</taxon>
        <taxon>Streptococcaceae</taxon>
        <taxon>Streptococcus</taxon>
    </lineage>
</organism>
<dbReference type="AlphaFoldDB" id="A0AA94M3X6"/>
<sequence>MTKSQNFYLKDTIQSKNIFVGKYTYFAKENIHEDFERDYVLYNKEGRSNLIIGNFTSIANGVEFIMPSANHSMTSFSTYPFMLVKNEWADKTSMTVKDLPEKGDTIVGHDVWIGRNATILPGVTIGNGAVIGSNAVVSKDVPDYAIVAGNPARIIRYRFSTEMITFLNELEWWHFSDAQLDQAVPYLTNLNLEKSKQALLNIKNSQ</sequence>
<name>A0AA94M3X6_9STRE</name>
<dbReference type="Gene3D" id="2.160.10.10">
    <property type="entry name" value="Hexapeptide repeat proteins"/>
    <property type="match status" value="1"/>
</dbReference>
<evidence type="ECO:0000313" key="4">
    <source>
        <dbReference type="Proteomes" id="UP000249013"/>
    </source>
</evidence>
<dbReference type="InterPro" id="IPR011004">
    <property type="entry name" value="Trimer_LpxA-like_sf"/>
</dbReference>
<reference evidence="3 4" key="1">
    <citation type="submission" date="2018-06" db="EMBL/GenBank/DDBJ databases">
        <authorList>
            <consortium name="Pathogen Informatics"/>
            <person name="Doyle S."/>
        </authorList>
    </citation>
    <scope>NUCLEOTIDE SEQUENCE [LARGE SCALE GENOMIC DNA]</scope>
    <source>
        <strain evidence="3 4">NCTC13773</strain>
    </source>
</reference>
<dbReference type="Proteomes" id="UP000249013">
    <property type="component" value="Chromosome 1"/>
</dbReference>
<keyword evidence="2" id="KW-0677">Repeat</keyword>
<dbReference type="EC" id="2.3.1.-" evidence="3"/>
<dbReference type="GO" id="GO:0016746">
    <property type="term" value="F:acyltransferase activity"/>
    <property type="evidence" value="ECO:0007669"/>
    <property type="project" value="UniProtKB-KW"/>
</dbReference>
<dbReference type="InterPro" id="IPR001451">
    <property type="entry name" value="Hexapep"/>
</dbReference>
<protein>
    <submittedName>
        <fullName evidence="3">Virginiamycin A acetyltransferase</fullName>
        <ecNumber evidence="3">2.3.1.-</ecNumber>
    </submittedName>
</protein>
<dbReference type="EMBL" id="LS483409">
    <property type="protein sequence ID" value="SQG79835.1"/>
    <property type="molecule type" value="Genomic_DNA"/>
</dbReference>
<gene>
    <name evidence="3" type="primary">vatD</name>
    <name evidence="3" type="ORF">NCTC13773_01651</name>
</gene>
<dbReference type="Pfam" id="PF00132">
    <property type="entry name" value="Hexapep"/>
    <property type="match status" value="1"/>
</dbReference>
<dbReference type="SUPFAM" id="SSF51161">
    <property type="entry name" value="Trimeric LpxA-like enzymes"/>
    <property type="match status" value="1"/>
</dbReference>
<dbReference type="CDD" id="cd03349">
    <property type="entry name" value="LbH_XAT"/>
    <property type="match status" value="1"/>
</dbReference>
<keyword evidence="3" id="KW-0012">Acyltransferase</keyword>
<dbReference type="PANTHER" id="PTHR43300">
    <property type="entry name" value="ACETYLTRANSFERASE"/>
    <property type="match status" value="1"/>
</dbReference>
<dbReference type="InterPro" id="IPR050179">
    <property type="entry name" value="Trans_hexapeptide_repeat"/>
</dbReference>
<dbReference type="RefSeq" id="WP_077497208.1">
    <property type="nucleotide sequence ID" value="NZ_LS483409.1"/>
</dbReference>
<evidence type="ECO:0000256" key="1">
    <source>
        <dbReference type="ARBA" id="ARBA00022679"/>
    </source>
</evidence>
<dbReference type="PROSITE" id="PS00101">
    <property type="entry name" value="HEXAPEP_TRANSFERASES"/>
    <property type="match status" value="1"/>
</dbReference>
<evidence type="ECO:0000313" key="3">
    <source>
        <dbReference type="EMBL" id="SQG79835.1"/>
    </source>
</evidence>
<dbReference type="PANTHER" id="PTHR43300:SF11">
    <property type="entry name" value="ACETYLTRANSFERASE RV3034C-RELATED"/>
    <property type="match status" value="1"/>
</dbReference>
<proteinExistence type="predicted"/>